<dbReference type="PROSITE" id="PS00978">
    <property type="entry name" value="FAD_G3PDH_2"/>
    <property type="match status" value="1"/>
</dbReference>
<dbReference type="PANTHER" id="PTHR11985:SF35">
    <property type="entry name" value="ANAEROBIC GLYCEROL-3-PHOSPHATE DEHYDROGENASE SUBUNIT A"/>
    <property type="match status" value="1"/>
</dbReference>
<dbReference type="InterPro" id="IPR038299">
    <property type="entry name" value="DAO_C_sf"/>
</dbReference>
<dbReference type="InterPro" id="IPR036188">
    <property type="entry name" value="FAD/NAD-bd_sf"/>
</dbReference>
<dbReference type="InterPro" id="IPR006076">
    <property type="entry name" value="FAD-dep_OxRdtase"/>
</dbReference>
<evidence type="ECO:0000313" key="13">
    <source>
        <dbReference type="EMBL" id="WHX49079.1"/>
    </source>
</evidence>
<evidence type="ECO:0000256" key="10">
    <source>
        <dbReference type="SAM" id="MobiDB-lite"/>
    </source>
</evidence>
<dbReference type="GO" id="GO:0046168">
    <property type="term" value="P:glycerol-3-phosphate catabolic process"/>
    <property type="evidence" value="ECO:0007669"/>
    <property type="project" value="TreeGrafter"/>
</dbReference>
<dbReference type="GO" id="GO:0009331">
    <property type="term" value="C:glycerol-3-phosphate dehydrogenase (FAD) complex"/>
    <property type="evidence" value="ECO:0007669"/>
    <property type="project" value="UniProtKB-UniRule"/>
</dbReference>
<evidence type="ECO:0000259" key="12">
    <source>
        <dbReference type="Pfam" id="PF16901"/>
    </source>
</evidence>
<dbReference type="RefSeq" id="WP_283926370.1">
    <property type="nucleotide sequence ID" value="NZ_CP126084.1"/>
</dbReference>
<dbReference type="Pfam" id="PF01266">
    <property type="entry name" value="DAO"/>
    <property type="match status" value="1"/>
</dbReference>
<evidence type="ECO:0000256" key="8">
    <source>
        <dbReference type="ARBA" id="ARBA00049055"/>
    </source>
</evidence>
<dbReference type="EC" id="1.1.5.3" evidence="9"/>
<proteinExistence type="inferred from homology"/>
<feature type="region of interest" description="Disordered" evidence="10">
    <location>
        <begin position="396"/>
        <end position="426"/>
    </location>
</feature>
<dbReference type="PANTHER" id="PTHR11985">
    <property type="entry name" value="GLYCEROL-3-PHOSPHATE DEHYDROGENASE"/>
    <property type="match status" value="1"/>
</dbReference>
<feature type="domain" description="Alpha-glycerophosphate oxidase C-terminal" evidence="12">
    <location>
        <begin position="573"/>
        <end position="625"/>
    </location>
</feature>
<comment type="pathway">
    <text evidence="2">Polyol metabolism; glycerol degradation via glycerol kinase pathway; glycerone phosphate from sn-glycerol 3-phosphate (aerobic route): step 1/1.</text>
</comment>
<dbReference type="Proteomes" id="UP001177943">
    <property type="component" value="Chromosome"/>
</dbReference>
<evidence type="ECO:0000256" key="6">
    <source>
        <dbReference type="ARBA" id="ARBA00022827"/>
    </source>
</evidence>
<gene>
    <name evidence="13" type="ORF">QNH46_24075</name>
</gene>
<keyword evidence="6" id="KW-0274">FAD</keyword>
<evidence type="ECO:0000256" key="9">
    <source>
        <dbReference type="RuleBase" id="RU361217"/>
    </source>
</evidence>
<evidence type="ECO:0000256" key="4">
    <source>
        <dbReference type="ARBA" id="ARBA00022630"/>
    </source>
</evidence>
<dbReference type="Pfam" id="PF16901">
    <property type="entry name" value="DAO_C"/>
    <property type="match status" value="1"/>
</dbReference>
<dbReference type="InterPro" id="IPR000447">
    <property type="entry name" value="G3P_DH_FAD-dep"/>
</dbReference>
<keyword evidence="7 9" id="KW-0560">Oxidoreductase</keyword>
<dbReference type="InterPro" id="IPR031656">
    <property type="entry name" value="DAO_C"/>
</dbReference>
<dbReference type="SUPFAM" id="SSF51905">
    <property type="entry name" value="FAD/NAD(P)-binding domain"/>
    <property type="match status" value="1"/>
</dbReference>
<evidence type="ECO:0000259" key="11">
    <source>
        <dbReference type="Pfam" id="PF01266"/>
    </source>
</evidence>
<accession>A0AA95I1Z3</accession>
<protein>
    <recommendedName>
        <fullName evidence="9">Glycerol-3-phosphate dehydrogenase</fullName>
        <ecNumber evidence="9">1.1.5.3</ecNumber>
    </recommendedName>
</protein>
<evidence type="ECO:0000256" key="7">
    <source>
        <dbReference type="ARBA" id="ARBA00023002"/>
    </source>
</evidence>
<evidence type="ECO:0000256" key="1">
    <source>
        <dbReference type="ARBA" id="ARBA00001974"/>
    </source>
</evidence>
<dbReference type="EMBL" id="CP126084">
    <property type="protein sequence ID" value="WHX49079.1"/>
    <property type="molecule type" value="Genomic_DNA"/>
</dbReference>
<dbReference type="PRINTS" id="PR01001">
    <property type="entry name" value="FADG3PDH"/>
</dbReference>
<comment type="cofactor">
    <cofactor evidence="1 9">
        <name>FAD</name>
        <dbReference type="ChEBI" id="CHEBI:57692"/>
    </cofactor>
</comment>
<dbReference type="Gene3D" id="1.10.8.870">
    <property type="entry name" value="Alpha-glycerophosphate oxidase, cap domain"/>
    <property type="match status" value="1"/>
</dbReference>
<dbReference type="GO" id="GO:0006071">
    <property type="term" value="P:glycerol metabolic process"/>
    <property type="evidence" value="ECO:0007669"/>
    <property type="project" value="UniProtKB-KW"/>
</dbReference>
<dbReference type="Gene3D" id="3.30.9.10">
    <property type="entry name" value="D-Amino Acid Oxidase, subunit A, domain 2"/>
    <property type="match status" value="1"/>
</dbReference>
<feature type="compositionally biased region" description="Basic and acidic residues" evidence="10">
    <location>
        <begin position="396"/>
        <end position="417"/>
    </location>
</feature>
<evidence type="ECO:0000256" key="2">
    <source>
        <dbReference type="ARBA" id="ARBA00004977"/>
    </source>
</evidence>
<evidence type="ECO:0000313" key="14">
    <source>
        <dbReference type="Proteomes" id="UP001177943"/>
    </source>
</evidence>
<comment type="catalytic activity">
    <reaction evidence="8 9">
        <text>a quinone + sn-glycerol 3-phosphate = dihydroxyacetone phosphate + a quinol</text>
        <dbReference type="Rhea" id="RHEA:18977"/>
        <dbReference type="ChEBI" id="CHEBI:24646"/>
        <dbReference type="ChEBI" id="CHEBI:57597"/>
        <dbReference type="ChEBI" id="CHEBI:57642"/>
        <dbReference type="ChEBI" id="CHEBI:132124"/>
        <dbReference type="EC" id="1.1.5.3"/>
    </reaction>
</comment>
<evidence type="ECO:0000256" key="3">
    <source>
        <dbReference type="ARBA" id="ARBA00007330"/>
    </source>
</evidence>
<keyword evidence="4 9" id="KW-0285">Flavoprotein</keyword>
<feature type="domain" description="FAD dependent oxidoreductase" evidence="11">
    <location>
        <begin position="23"/>
        <end position="348"/>
    </location>
</feature>
<dbReference type="SUPFAM" id="SSF54373">
    <property type="entry name" value="FAD-linked reductases, C-terminal domain"/>
    <property type="match status" value="1"/>
</dbReference>
<organism evidence="13 14">
    <name type="scientific">Paenibacillus woosongensis</name>
    <dbReference type="NCBI Taxonomy" id="307580"/>
    <lineage>
        <taxon>Bacteria</taxon>
        <taxon>Bacillati</taxon>
        <taxon>Bacillota</taxon>
        <taxon>Bacilli</taxon>
        <taxon>Bacillales</taxon>
        <taxon>Paenibacillaceae</taxon>
        <taxon>Paenibacillus</taxon>
    </lineage>
</organism>
<comment type="similarity">
    <text evidence="3 9">Belongs to the FAD-dependent glycerol-3-phosphate dehydrogenase family.</text>
</comment>
<keyword evidence="5" id="KW-0319">Glycerol metabolism</keyword>
<dbReference type="KEGG" id="pwn:QNH46_24075"/>
<dbReference type="AlphaFoldDB" id="A0AA95I1Z3"/>
<dbReference type="PROSITE" id="PS00977">
    <property type="entry name" value="FAD_G3PDH_1"/>
    <property type="match status" value="1"/>
</dbReference>
<dbReference type="Gene3D" id="3.50.50.60">
    <property type="entry name" value="FAD/NAD(P)-binding domain"/>
    <property type="match status" value="1"/>
</dbReference>
<dbReference type="GO" id="GO:0004368">
    <property type="term" value="F:glycerol-3-phosphate dehydrogenase (quinone) activity"/>
    <property type="evidence" value="ECO:0007669"/>
    <property type="project" value="UniProtKB-EC"/>
</dbReference>
<reference evidence="13" key="1">
    <citation type="submission" date="2023-05" db="EMBL/GenBank/DDBJ databases">
        <title>Comparative genomics of Bacillaceae isolates and their secondary metabolite potential.</title>
        <authorList>
            <person name="Song L."/>
            <person name="Nielsen L.J."/>
            <person name="Mohite O."/>
            <person name="Xu X."/>
            <person name="Weber T."/>
            <person name="Kovacs A.T."/>
        </authorList>
    </citation>
    <scope>NUCLEOTIDE SEQUENCE</scope>
    <source>
        <strain evidence="13">B2_4</strain>
    </source>
</reference>
<sequence>MTAPFASRMRMHLLQEMEQAPLDLLIIGGGITGSGIALDAAARGMRVGLVDMQDYAAGTSSRSTKLVHGGLRYLKQLDIGVVAEVGKERAIVYENGPHVTTPEWMLLPIYKEGTFGRFSTSLGLRAYDFLAGVKREERRRMLSAAQTLAKEPLLRREGLQGGGYYVEYRTDDARLTLEVIKEAAAHGALAVNYARLERFDYEAGQITGAEIVDVLSGRQYAVKARCIVNAAGPWVDTLRQLDGSQQGKRLLLTKGIHLVVDQSRFPLRQAVYFDTPDGRMLFAIPRDGKTYVGTTDTEYTGDMVHPRMTERDRQYVLDAVNGMFPELRITTEDIESSWAGIRPLIYEEGKGPSEISRRDEIWQSESGLITIAGGKLTGYRKMAEMVVDRVAAQLKEKAGHGSGTDRDRNGRAEETGGFRKGASGSGVETGGVAVPVVGAGGKYPPCRTKELPISGGHVGGAASFQDYVTNKTLEGTGLGLPRELVTKWAACYGSNVDRLFELVREMGNEPAVEVKAARAAGELRALGGAGVADTAEMPEPAEISKADDSTEVEQPAALGVSDEGKLPLEVSVPLRYAMEHEMAVTLEDFFVRRTGALLFDIDWVRKWKGPAAAYMASYLGWSTDEQARYAEELESRLYEAVVPEDAAEVDG</sequence>
<evidence type="ECO:0000256" key="5">
    <source>
        <dbReference type="ARBA" id="ARBA00022798"/>
    </source>
</evidence>
<name>A0AA95I1Z3_9BACL</name>